<evidence type="ECO:0000313" key="2">
    <source>
        <dbReference type="Proteomes" id="UP000298663"/>
    </source>
</evidence>
<gene>
    <name evidence="1" type="ORF">L596_013737</name>
</gene>
<evidence type="ECO:0008006" key="3">
    <source>
        <dbReference type="Google" id="ProtNLM"/>
    </source>
</evidence>
<reference evidence="1 2" key="1">
    <citation type="journal article" date="2015" name="Genome Biol.">
        <title>Comparative genomics of Steinernema reveals deeply conserved gene regulatory networks.</title>
        <authorList>
            <person name="Dillman A.R."/>
            <person name="Macchietto M."/>
            <person name="Porter C.F."/>
            <person name="Rogers A."/>
            <person name="Williams B."/>
            <person name="Antoshechkin I."/>
            <person name="Lee M.M."/>
            <person name="Goodwin Z."/>
            <person name="Lu X."/>
            <person name="Lewis E.E."/>
            <person name="Goodrich-Blair H."/>
            <person name="Stock S.P."/>
            <person name="Adams B.J."/>
            <person name="Sternberg P.W."/>
            <person name="Mortazavi A."/>
        </authorList>
    </citation>
    <scope>NUCLEOTIDE SEQUENCE [LARGE SCALE GENOMIC DNA]</scope>
    <source>
        <strain evidence="1 2">ALL</strain>
    </source>
</reference>
<dbReference type="AlphaFoldDB" id="A0A4U5P1T0"/>
<comment type="caution">
    <text evidence="1">The sequence shown here is derived from an EMBL/GenBank/DDBJ whole genome shotgun (WGS) entry which is preliminary data.</text>
</comment>
<proteinExistence type="predicted"/>
<dbReference type="EMBL" id="AZBU02000003">
    <property type="protein sequence ID" value="TKR89671.1"/>
    <property type="molecule type" value="Genomic_DNA"/>
</dbReference>
<protein>
    <recommendedName>
        <fullName evidence="3">F-box domain-containing protein</fullName>
    </recommendedName>
</protein>
<name>A0A4U5P1T0_STECR</name>
<sequence>MSHHDFELGMHSNPTDQQITDAIRLLTLRRLTSVALKFERSHLSPELLELLKLVATKPLENLRLYWMPEEVDKRPHWKEDLIADIRAFEELFEALTHHGTLKMVHLTGPFAVSELFKWCRHDKLKFVEFWPNHDGRVGFNDPQNSINTFVQELKQNPRECEFRFNWDLVERNTTTIRSHLRSLYCNTPIETGDKSWVFVVAPFSRCGNLIYCFT</sequence>
<reference evidence="1 2" key="2">
    <citation type="journal article" date="2019" name="G3 (Bethesda)">
        <title>Hybrid Assembly of the Genome of the Entomopathogenic Nematode Steinernema carpocapsae Identifies the X-Chromosome.</title>
        <authorList>
            <person name="Serra L."/>
            <person name="Macchietto M."/>
            <person name="Macias-Munoz A."/>
            <person name="McGill C.J."/>
            <person name="Rodriguez I.M."/>
            <person name="Rodriguez B."/>
            <person name="Murad R."/>
            <person name="Mortazavi A."/>
        </authorList>
    </citation>
    <scope>NUCLEOTIDE SEQUENCE [LARGE SCALE GENOMIC DNA]</scope>
    <source>
        <strain evidence="1 2">ALL</strain>
    </source>
</reference>
<evidence type="ECO:0000313" key="1">
    <source>
        <dbReference type="EMBL" id="TKR89671.1"/>
    </source>
</evidence>
<keyword evidence="2" id="KW-1185">Reference proteome</keyword>
<dbReference type="Proteomes" id="UP000298663">
    <property type="component" value="Unassembled WGS sequence"/>
</dbReference>
<organism evidence="1 2">
    <name type="scientific">Steinernema carpocapsae</name>
    <name type="common">Entomopathogenic nematode</name>
    <dbReference type="NCBI Taxonomy" id="34508"/>
    <lineage>
        <taxon>Eukaryota</taxon>
        <taxon>Metazoa</taxon>
        <taxon>Ecdysozoa</taxon>
        <taxon>Nematoda</taxon>
        <taxon>Chromadorea</taxon>
        <taxon>Rhabditida</taxon>
        <taxon>Tylenchina</taxon>
        <taxon>Panagrolaimomorpha</taxon>
        <taxon>Strongyloidoidea</taxon>
        <taxon>Steinernematidae</taxon>
        <taxon>Steinernema</taxon>
    </lineage>
</organism>
<accession>A0A4U5P1T0</accession>